<evidence type="ECO:0000313" key="3">
    <source>
        <dbReference type="EMBL" id="MFB9903767.1"/>
    </source>
</evidence>
<feature type="compositionally biased region" description="Pro residues" evidence="1">
    <location>
        <begin position="269"/>
        <end position="297"/>
    </location>
</feature>
<evidence type="ECO:0000313" key="4">
    <source>
        <dbReference type="Proteomes" id="UP001589693"/>
    </source>
</evidence>
<dbReference type="Proteomes" id="UP001589693">
    <property type="component" value="Unassembled WGS sequence"/>
</dbReference>
<dbReference type="RefSeq" id="WP_377850924.1">
    <property type="nucleotide sequence ID" value="NZ_JBHLZU010000006.1"/>
</dbReference>
<evidence type="ECO:0000256" key="2">
    <source>
        <dbReference type="SAM" id="Phobius"/>
    </source>
</evidence>
<feature type="compositionally biased region" description="Pro residues" evidence="1">
    <location>
        <begin position="1"/>
        <end position="10"/>
    </location>
</feature>
<feature type="transmembrane region" description="Helical" evidence="2">
    <location>
        <begin position="32"/>
        <end position="53"/>
    </location>
</feature>
<feature type="transmembrane region" description="Helical" evidence="2">
    <location>
        <begin position="156"/>
        <end position="175"/>
    </location>
</feature>
<feature type="transmembrane region" description="Helical" evidence="2">
    <location>
        <begin position="65"/>
        <end position="86"/>
    </location>
</feature>
<feature type="compositionally biased region" description="Pro residues" evidence="1">
    <location>
        <begin position="241"/>
        <end position="260"/>
    </location>
</feature>
<dbReference type="EMBL" id="JBHLZU010000006">
    <property type="protein sequence ID" value="MFB9903767.1"/>
    <property type="molecule type" value="Genomic_DNA"/>
</dbReference>
<sequence length="297" mass="31991">MAHPGPPWQPSGPYQAPWQGHQGPPVQRVNPGVLAGVSAWRLLIAVFALYGFSDATGWTRNFEGLSQQASLFTGIVYIGLLLYPLFTRGQRHEPESPWLRGATTVLLLLVMGTFFGVMGGSLKSQPFEHLWTPLVVLIDWIFVGRNQARTKWWHPLTWIAFPLAYLVYFLSAEVYRSLYRFLNPTKSGFAVTVLVFLVAVIAVGYALYGIAKLKTVIAGQNHTVPPQGYGPPAPQQNYGPPASPPFGFGPPGNVPVPGAPPHGYGGPSGPMPVPPPPVAQPPNYGPPGAPPPNIPGP</sequence>
<keyword evidence="2" id="KW-1133">Transmembrane helix</keyword>
<feature type="transmembrane region" description="Helical" evidence="2">
    <location>
        <begin position="98"/>
        <end position="117"/>
    </location>
</feature>
<name>A0ABV5ZSB7_9PSEU</name>
<accession>A0ABV5ZSB7</accession>
<feature type="transmembrane region" description="Helical" evidence="2">
    <location>
        <begin position="187"/>
        <end position="208"/>
    </location>
</feature>
<comment type="caution">
    <text evidence="3">The sequence shown here is derived from an EMBL/GenBank/DDBJ whole genome shotgun (WGS) entry which is preliminary data.</text>
</comment>
<proteinExistence type="predicted"/>
<keyword evidence="4" id="KW-1185">Reference proteome</keyword>
<protein>
    <recommendedName>
        <fullName evidence="5">Integral membrane protein</fullName>
    </recommendedName>
</protein>
<keyword evidence="2" id="KW-0812">Transmembrane</keyword>
<feature type="region of interest" description="Disordered" evidence="1">
    <location>
        <begin position="227"/>
        <end position="297"/>
    </location>
</feature>
<keyword evidence="2" id="KW-0472">Membrane</keyword>
<evidence type="ECO:0008006" key="5">
    <source>
        <dbReference type="Google" id="ProtNLM"/>
    </source>
</evidence>
<evidence type="ECO:0000256" key="1">
    <source>
        <dbReference type="SAM" id="MobiDB-lite"/>
    </source>
</evidence>
<reference evidence="3 4" key="1">
    <citation type="submission" date="2024-09" db="EMBL/GenBank/DDBJ databases">
        <authorList>
            <person name="Sun Q."/>
            <person name="Mori K."/>
        </authorList>
    </citation>
    <scope>NUCLEOTIDE SEQUENCE [LARGE SCALE GENOMIC DNA]</scope>
    <source>
        <strain evidence="3 4">TBRC 7907</strain>
    </source>
</reference>
<gene>
    <name evidence="3" type="ORF">ACFFQA_07440</name>
</gene>
<organism evidence="3 4">
    <name type="scientific">Allokutzneria oryzae</name>
    <dbReference type="NCBI Taxonomy" id="1378989"/>
    <lineage>
        <taxon>Bacteria</taxon>
        <taxon>Bacillati</taxon>
        <taxon>Actinomycetota</taxon>
        <taxon>Actinomycetes</taxon>
        <taxon>Pseudonocardiales</taxon>
        <taxon>Pseudonocardiaceae</taxon>
        <taxon>Allokutzneria</taxon>
    </lineage>
</organism>
<feature type="region of interest" description="Disordered" evidence="1">
    <location>
        <begin position="1"/>
        <end position="22"/>
    </location>
</feature>